<keyword evidence="12" id="KW-1185">Reference proteome</keyword>
<dbReference type="AlphaFoldDB" id="D1LX82"/>
<comment type="similarity">
    <text evidence="8">Belongs to the G-protein coupled receptor 1 family.</text>
</comment>
<dbReference type="GO" id="GO:0004930">
    <property type="term" value="F:G protein-coupled receptor activity"/>
    <property type="evidence" value="ECO:0007669"/>
    <property type="project" value="UniProtKB-KW"/>
</dbReference>
<feature type="transmembrane region" description="Helical" evidence="9">
    <location>
        <begin position="254"/>
        <end position="275"/>
    </location>
</feature>
<name>D1LX82_SACKO</name>
<evidence type="ECO:0000313" key="11">
    <source>
        <dbReference type="EMBL" id="ACY92588.1"/>
    </source>
</evidence>
<evidence type="ECO:0000256" key="6">
    <source>
        <dbReference type="ARBA" id="ARBA00023170"/>
    </source>
</evidence>
<reference evidence="11" key="1">
    <citation type="submission" date="2009-10" db="EMBL/GenBank/DDBJ databases">
        <authorList>
            <person name="Freeman R.M.Jr."/>
            <person name="Wu M.M."/>
            <person name="Gerhart J.J."/>
        </authorList>
    </citation>
    <scope>NUCLEOTIDE SEQUENCE</scope>
</reference>
<keyword evidence="4 8" id="KW-0297">G-protein coupled receptor</keyword>
<dbReference type="GO" id="GO:0007218">
    <property type="term" value="P:neuropeptide signaling pathway"/>
    <property type="evidence" value="ECO:0007669"/>
    <property type="project" value="UniProtKB-KW"/>
</dbReference>
<evidence type="ECO:0000256" key="2">
    <source>
        <dbReference type="ARBA" id="ARBA00022692"/>
    </source>
</evidence>
<dbReference type="PRINTS" id="PR00237">
    <property type="entry name" value="GPCRRHODOPSN"/>
</dbReference>
<keyword evidence="11" id="KW-0527">Neuropeptide</keyword>
<protein>
    <submittedName>
        <fullName evidence="11 13">Neuropeptide receptor-like protein 1</fullName>
    </submittedName>
</protein>
<feature type="transmembrane region" description="Helical" evidence="9">
    <location>
        <begin position="68"/>
        <end position="89"/>
    </location>
</feature>
<feature type="transmembrane region" description="Helical" evidence="9">
    <location>
        <begin position="212"/>
        <end position="234"/>
    </location>
</feature>
<evidence type="ECO:0000256" key="4">
    <source>
        <dbReference type="ARBA" id="ARBA00023040"/>
    </source>
</evidence>
<evidence type="ECO:0000256" key="1">
    <source>
        <dbReference type="ARBA" id="ARBA00004141"/>
    </source>
</evidence>
<dbReference type="PROSITE" id="PS50262">
    <property type="entry name" value="G_PROTEIN_RECEP_F1_2"/>
    <property type="match status" value="1"/>
</dbReference>
<feature type="domain" description="G-protein coupled receptors family 1 profile" evidence="10">
    <location>
        <begin position="47"/>
        <end position="311"/>
    </location>
</feature>
<keyword evidence="7 8" id="KW-0807">Transducer</keyword>
<keyword evidence="5 9" id="KW-0472">Membrane</keyword>
<feature type="transmembrane region" description="Helical" evidence="9">
    <location>
        <begin position="34"/>
        <end position="56"/>
    </location>
</feature>
<evidence type="ECO:0000256" key="3">
    <source>
        <dbReference type="ARBA" id="ARBA00022989"/>
    </source>
</evidence>
<keyword evidence="3 9" id="KW-1133">Transmembrane helix</keyword>
<evidence type="ECO:0000256" key="5">
    <source>
        <dbReference type="ARBA" id="ARBA00023136"/>
    </source>
</evidence>
<dbReference type="InterPro" id="IPR017452">
    <property type="entry name" value="GPCR_Rhodpsn_7TM"/>
</dbReference>
<dbReference type="KEGG" id="sko:100313672"/>
<dbReference type="EMBL" id="GU076059">
    <property type="protein sequence ID" value="ACY92588.1"/>
    <property type="molecule type" value="mRNA"/>
</dbReference>
<dbReference type="SMART" id="SM01381">
    <property type="entry name" value="7TM_GPCR_Srsx"/>
    <property type="match status" value="1"/>
</dbReference>
<evidence type="ECO:0000256" key="9">
    <source>
        <dbReference type="SAM" id="Phobius"/>
    </source>
</evidence>
<feature type="transmembrane region" description="Helical" evidence="9">
    <location>
        <begin position="142"/>
        <end position="160"/>
    </location>
</feature>
<gene>
    <name evidence="13" type="primary">LOC100313672</name>
</gene>
<evidence type="ECO:0000256" key="7">
    <source>
        <dbReference type="ARBA" id="ARBA00023224"/>
    </source>
</evidence>
<dbReference type="GeneID" id="100313672"/>
<feature type="transmembrane region" description="Helical" evidence="9">
    <location>
        <begin position="287"/>
        <end position="314"/>
    </location>
</feature>
<dbReference type="PANTHER" id="PTHR45695:SF9">
    <property type="entry name" value="LEUCOKININ RECEPTOR"/>
    <property type="match status" value="1"/>
</dbReference>
<dbReference type="RefSeq" id="NP_001161603.1">
    <property type="nucleotide sequence ID" value="NM_001168131.1"/>
</dbReference>
<reference evidence="13" key="2">
    <citation type="submission" date="2025-05" db="UniProtKB">
        <authorList>
            <consortium name="RefSeq"/>
        </authorList>
    </citation>
    <scope>IDENTIFICATION</scope>
</reference>
<dbReference type="SUPFAM" id="SSF81321">
    <property type="entry name" value="Family A G protein-coupled receptor-like"/>
    <property type="match status" value="1"/>
</dbReference>
<evidence type="ECO:0000256" key="8">
    <source>
        <dbReference type="RuleBase" id="RU000688"/>
    </source>
</evidence>
<keyword evidence="6 8" id="KW-0675">Receptor</keyword>
<keyword evidence="2 8" id="KW-0812">Transmembrane</keyword>
<dbReference type="CDD" id="cd00637">
    <property type="entry name" value="7tm_classA_rhodopsin-like"/>
    <property type="match status" value="1"/>
</dbReference>
<comment type="subcellular location">
    <subcellularLocation>
        <location evidence="1">Membrane</location>
        <topology evidence="1">Multi-pass membrane protein</topology>
    </subcellularLocation>
</comment>
<evidence type="ECO:0000259" key="10">
    <source>
        <dbReference type="PROSITE" id="PS50262"/>
    </source>
</evidence>
<dbReference type="InterPro" id="IPR000276">
    <property type="entry name" value="GPCR_Rhodpsn"/>
</dbReference>
<sequence>MEVNESIFDFEYSFDYYAFLEEVYAFDTPPEVTVSLGVLFMFLIIAGNLWVIIAVFRQPKLRNTATNIFIVSLSVSDLLIAVVVVPFHIGAFAYGMETSNKAVCNITAYLHWAAQCGTTFSLLCIGVDRYRAIVQPLRPKLTLQHAAIGCILVWVCALGYSCGKFATVGIVSENNTIYIEKGNETIIAHSMYHFCYVTDFEIDKILRICDFLVMYVIPLAIITTLYSIMVYTLWFSKAPTNSGNRNKRKAVKMLSFVVLQFAITWLPSNVLQLYYAWTVDFPMEPFLWSIAPSNLCVFIILCNSWINPILYAYFNESFRKEFRKLFPCFYKCKRSKVSAEDSSMTGYYATNTARAGGRTRVSMINSTVA</sequence>
<dbReference type="GO" id="GO:0005886">
    <property type="term" value="C:plasma membrane"/>
    <property type="evidence" value="ECO:0007669"/>
    <property type="project" value="TreeGrafter"/>
</dbReference>
<accession>D1LX82</accession>
<evidence type="ECO:0000313" key="12">
    <source>
        <dbReference type="Proteomes" id="UP000694865"/>
    </source>
</evidence>
<proteinExistence type="evidence at transcript level"/>
<dbReference type="PANTHER" id="PTHR45695">
    <property type="entry name" value="LEUCOKININ RECEPTOR-RELATED"/>
    <property type="match status" value="1"/>
</dbReference>
<dbReference type="PROSITE" id="PS00237">
    <property type="entry name" value="G_PROTEIN_RECEP_F1_1"/>
    <property type="match status" value="1"/>
</dbReference>
<dbReference type="Pfam" id="PF00001">
    <property type="entry name" value="7tm_1"/>
    <property type="match status" value="1"/>
</dbReference>
<organism evidence="11">
    <name type="scientific">Saccoglossus kowalevskii</name>
    <name type="common">Acorn worm</name>
    <dbReference type="NCBI Taxonomy" id="10224"/>
    <lineage>
        <taxon>Eukaryota</taxon>
        <taxon>Metazoa</taxon>
        <taxon>Hemichordata</taxon>
        <taxon>Enteropneusta</taxon>
        <taxon>Harrimaniidae</taxon>
        <taxon>Saccoglossus</taxon>
    </lineage>
</organism>
<dbReference type="Proteomes" id="UP000694865">
    <property type="component" value="Unplaced"/>
</dbReference>
<feature type="transmembrane region" description="Helical" evidence="9">
    <location>
        <begin position="109"/>
        <end position="130"/>
    </location>
</feature>
<dbReference type="Gene3D" id="1.20.1070.10">
    <property type="entry name" value="Rhodopsin 7-helix transmembrane proteins"/>
    <property type="match status" value="1"/>
</dbReference>
<evidence type="ECO:0000313" key="13">
    <source>
        <dbReference type="RefSeq" id="NP_001161603.1"/>
    </source>
</evidence>
<dbReference type="OrthoDB" id="5592307at2759"/>